<evidence type="ECO:0008006" key="3">
    <source>
        <dbReference type="Google" id="ProtNLM"/>
    </source>
</evidence>
<keyword evidence="2" id="KW-1185">Reference proteome</keyword>
<sequence length="179" mass="19571">MSALPLEADAIISACGRYRYVLTRQVGPGTRTAVFVMLNPSTADATTDDPTIRRCIGFARRWGCGRLAVLNLFAFRATDPADLKRAEEPVRPENRDWFERTLTDSMADGVVVCGWGVHGEHLAQDRVVLDWLSALGVSPLSLGLTKHGHPRRPLYLSSQAELIPFGAGTRVAANAPIFK</sequence>
<organism evidence="1 2">
    <name type="scientific">Limnoglobus roseus</name>
    <dbReference type="NCBI Taxonomy" id="2598579"/>
    <lineage>
        <taxon>Bacteria</taxon>
        <taxon>Pseudomonadati</taxon>
        <taxon>Planctomycetota</taxon>
        <taxon>Planctomycetia</taxon>
        <taxon>Gemmatales</taxon>
        <taxon>Gemmataceae</taxon>
        <taxon>Limnoglobus</taxon>
    </lineage>
</organism>
<proteinExistence type="predicted"/>
<dbReference type="RefSeq" id="WP_149111372.1">
    <property type="nucleotide sequence ID" value="NZ_CP042425.1"/>
</dbReference>
<evidence type="ECO:0000313" key="2">
    <source>
        <dbReference type="Proteomes" id="UP000324974"/>
    </source>
</evidence>
<protein>
    <recommendedName>
        <fullName evidence="3">DUF1643 domain-containing protein</fullName>
    </recommendedName>
</protein>
<dbReference type="KEGG" id="lrs:PX52LOC_03641"/>
<dbReference type="OrthoDB" id="9807577at2"/>
<reference evidence="2" key="1">
    <citation type="submission" date="2019-08" db="EMBL/GenBank/DDBJ databases">
        <title>Limnoglobus roseus gen. nov., sp. nov., a novel freshwater planctomycete with a giant genome from the family Gemmataceae.</title>
        <authorList>
            <person name="Kulichevskaya I.S."/>
            <person name="Naumoff D.G."/>
            <person name="Miroshnikov K."/>
            <person name="Ivanova A."/>
            <person name="Philippov D.A."/>
            <person name="Hakobyan A."/>
            <person name="Rijpstra I.C."/>
            <person name="Sinninghe Damste J.S."/>
            <person name="Liesack W."/>
            <person name="Dedysh S.N."/>
        </authorList>
    </citation>
    <scope>NUCLEOTIDE SEQUENCE [LARGE SCALE GENOMIC DNA]</scope>
    <source>
        <strain evidence="2">PX52</strain>
    </source>
</reference>
<dbReference type="AlphaFoldDB" id="A0A5C1ABC8"/>
<accession>A0A5C1ABC8</accession>
<gene>
    <name evidence="1" type="ORF">PX52LOC_03641</name>
</gene>
<dbReference type="Pfam" id="PF07799">
    <property type="entry name" value="DUF1643"/>
    <property type="match status" value="1"/>
</dbReference>
<name>A0A5C1ABC8_9BACT</name>
<dbReference type="InterPro" id="IPR012441">
    <property type="entry name" value="DUF1643"/>
</dbReference>
<dbReference type="Proteomes" id="UP000324974">
    <property type="component" value="Chromosome"/>
</dbReference>
<dbReference type="EMBL" id="CP042425">
    <property type="protein sequence ID" value="QEL16679.1"/>
    <property type="molecule type" value="Genomic_DNA"/>
</dbReference>
<evidence type="ECO:0000313" key="1">
    <source>
        <dbReference type="EMBL" id="QEL16679.1"/>
    </source>
</evidence>